<dbReference type="PANTHER" id="PTHR36681:SF3">
    <property type="entry name" value="NUCLEAR GTPASE, GERMINAL CENTER-ASSOCIATED, TANDEM DUPLICATE 3"/>
    <property type="match status" value="1"/>
</dbReference>
<dbReference type="PANTHER" id="PTHR36681">
    <property type="entry name" value="NUCLEAR GTPASE, GERMINAL CENTER-ASSOCIATED, TANDEM DUPLICATE 3"/>
    <property type="match status" value="1"/>
</dbReference>
<gene>
    <name evidence="3" type="ORF">ZT1E4_G3442</name>
</gene>
<dbReference type="Gene3D" id="3.40.50.300">
    <property type="entry name" value="P-loop containing nucleotide triphosphate hydrolases"/>
    <property type="match status" value="1"/>
</dbReference>
<dbReference type="Proteomes" id="UP000245764">
    <property type="component" value="Chromosome 2"/>
</dbReference>
<feature type="region of interest" description="Disordered" evidence="1">
    <location>
        <begin position="1"/>
        <end position="66"/>
    </location>
</feature>
<name>A0A2H1FZT7_ZYMTR</name>
<dbReference type="Pfam" id="PF24564">
    <property type="entry name" value="DUF7605"/>
    <property type="match status" value="1"/>
</dbReference>
<evidence type="ECO:0000256" key="1">
    <source>
        <dbReference type="SAM" id="MobiDB-lite"/>
    </source>
</evidence>
<organism evidence="3 4">
    <name type="scientific">Zymoseptoria tritici ST99CH_1E4</name>
    <dbReference type="NCBI Taxonomy" id="1276532"/>
    <lineage>
        <taxon>Eukaryota</taxon>
        <taxon>Fungi</taxon>
        <taxon>Dikarya</taxon>
        <taxon>Ascomycota</taxon>
        <taxon>Pezizomycotina</taxon>
        <taxon>Dothideomycetes</taxon>
        <taxon>Dothideomycetidae</taxon>
        <taxon>Mycosphaerellales</taxon>
        <taxon>Mycosphaerellaceae</taxon>
        <taxon>Zymoseptoria</taxon>
    </lineage>
</organism>
<feature type="compositionally biased region" description="Acidic residues" evidence="1">
    <location>
        <begin position="37"/>
        <end position="64"/>
    </location>
</feature>
<dbReference type="InterPro" id="IPR027417">
    <property type="entry name" value="P-loop_NTPase"/>
</dbReference>
<feature type="domain" description="DUF7605" evidence="2">
    <location>
        <begin position="647"/>
        <end position="808"/>
    </location>
</feature>
<dbReference type="EMBL" id="LT854254">
    <property type="protein sequence ID" value="SMR46824.1"/>
    <property type="molecule type" value="Genomic_DNA"/>
</dbReference>
<evidence type="ECO:0000313" key="3">
    <source>
        <dbReference type="EMBL" id="SMR46824.1"/>
    </source>
</evidence>
<feature type="compositionally biased region" description="Basic residues" evidence="1">
    <location>
        <begin position="1"/>
        <end position="10"/>
    </location>
</feature>
<dbReference type="InterPro" id="IPR056024">
    <property type="entry name" value="DUF7605"/>
</dbReference>
<dbReference type="AlphaFoldDB" id="A0A2H1FZT7"/>
<protein>
    <recommendedName>
        <fullName evidence="2">DUF7605 domain-containing protein</fullName>
    </recommendedName>
</protein>
<evidence type="ECO:0000259" key="2">
    <source>
        <dbReference type="Pfam" id="PF24564"/>
    </source>
</evidence>
<proteinExistence type="predicted"/>
<sequence>MSRAGGNKRRAKDDDLDDDSPLFEAEVTPKKSRVHESEDEDEGDNDNDDDGSDGGESESDDGDLYYESVEPYPAHAAYDDEIEDVKSALTSLAKEAQDMFAKLHCNTQDVRELRDKVKEVSAVPDYKRITIGLLGDAGEGKSSLVSSLADCPGLAKALDAGKSCTFVITEYTKAVPKQRKDFSATIECFDLQTVGVILSSALDDWTLFHGGKDQGWSQDDRQYYENKASTCLSIFRAIFSTHDMFLTDVIATETLHRISNMELTREQEIAVCVDNAKAALDATKGLQQRDGKYTGYFESDSTEKLWAGLDRYITETPPDGEPSHWPLVKKVTIGVAQSRLLDKVTLVDMPGISDTNQVRVDTTIQHVNNCDHLFIVARAGRIVTSTTVNTLLQKYAKAFRGNVAVIATKCDDGIDHACAMEMERNGYDIGNYHALRVSSDLMVARIKDLKLQRRKYRKGKGQHGKLTNDISAVEESRQKIENSRWELISKARNQHIIRNLLLERGRHMPPKKKLKVFCVSNKHYDIHKGSDETCKFVLSPNGTGIPSLRQQTLLLAAPRMLGAIDDYTDHRFKVFLRGYELWSSVKAVLAKERDALRTIVLEPRKSLPGELQEYHRKVQEQVEKQLIVPMQEGQDKFVEHAVNMLQHKIAALHHGTIAAFARRNGNFKKSLVCESWNTLFTETSTANLEESWEFFIPRQESLAEEMEENVVGAVRDLIGKLKAQPAAVSLPMKTFEEAMEGRIVAIRQHFKSRLETSQRELRQTYIDATIDSEDNIFAAAMHEAYDLCKNDSGTGVKARSIGYLHAHLMLSGDRSPFAAMATSIGEEIDTASTTQTDGLVEDINAVFDLAAKDFQTMTRKKSNDPSELPVRDAIKGYLKTAGPAFDAVCKQMEEIKTRYPADV</sequence>
<evidence type="ECO:0000313" key="4">
    <source>
        <dbReference type="Proteomes" id="UP000245764"/>
    </source>
</evidence>
<reference evidence="4" key="1">
    <citation type="submission" date="2017-05" db="EMBL/GenBank/DDBJ databases">
        <authorList>
            <person name="Song R."/>
            <person name="Chenine A.L."/>
            <person name="Ruprecht R.M."/>
        </authorList>
    </citation>
    <scope>NUCLEOTIDE SEQUENCE [LARGE SCALE GENOMIC DNA]</scope>
</reference>
<accession>A0A2H1FZT7</accession>
<dbReference type="SUPFAM" id="SSF52540">
    <property type="entry name" value="P-loop containing nucleoside triphosphate hydrolases"/>
    <property type="match status" value="1"/>
</dbReference>